<feature type="domain" description="Methyltransferase" evidence="1">
    <location>
        <begin position="53"/>
        <end position="143"/>
    </location>
</feature>
<proteinExistence type="predicted"/>
<dbReference type="Proteomes" id="UP000636960">
    <property type="component" value="Unassembled WGS sequence"/>
</dbReference>
<evidence type="ECO:0000313" key="3">
    <source>
        <dbReference type="Proteomes" id="UP000636960"/>
    </source>
</evidence>
<sequence length="213" mass="23066">MSGEIERAYLARTRAAYDTVAADYADVLRGFMADATWDRAVLNAFAELVDGPVVDVGCGPGRITGYLAERGLDVSGIDLSPQMVEVARREHPGVSFRVGSLLALDLADASINGLVAWYSLVHTPKELLPAAFAEFARVLRPQGHLLIAFKAGDDKRHITTAYGHDVDVDTYDYPPQAIADLLAANGIRETMRLVRAAEGIERQPQAYLLGVKA</sequence>
<dbReference type="RefSeq" id="WP_203782615.1">
    <property type="nucleotide sequence ID" value="NZ_BOMV01000042.1"/>
</dbReference>
<evidence type="ECO:0000259" key="1">
    <source>
        <dbReference type="Pfam" id="PF13649"/>
    </source>
</evidence>
<accession>A0A919JZK1</accession>
<keyword evidence="3" id="KW-1185">Reference proteome</keyword>
<reference evidence="2" key="1">
    <citation type="submission" date="2021-01" db="EMBL/GenBank/DDBJ databases">
        <title>Whole genome shotgun sequence of Actinoplanes rishiriensis NBRC 108556.</title>
        <authorList>
            <person name="Komaki H."/>
            <person name="Tamura T."/>
        </authorList>
    </citation>
    <scope>NUCLEOTIDE SEQUENCE</scope>
    <source>
        <strain evidence="2">NBRC 108556</strain>
    </source>
</reference>
<dbReference type="InterPro" id="IPR050508">
    <property type="entry name" value="Methyltransf_Superfamily"/>
</dbReference>
<dbReference type="PANTHER" id="PTHR42912">
    <property type="entry name" value="METHYLTRANSFERASE"/>
    <property type="match status" value="1"/>
</dbReference>
<dbReference type="GO" id="GO:0008168">
    <property type="term" value="F:methyltransferase activity"/>
    <property type="evidence" value="ECO:0007669"/>
    <property type="project" value="UniProtKB-KW"/>
</dbReference>
<evidence type="ECO:0000313" key="2">
    <source>
        <dbReference type="EMBL" id="GIE96355.1"/>
    </source>
</evidence>
<dbReference type="GO" id="GO:0032259">
    <property type="term" value="P:methylation"/>
    <property type="evidence" value="ECO:0007669"/>
    <property type="project" value="UniProtKB-KW"/>
</dbReference>
<dbReference type="Pfam" id="PF13649">
    <property type="entry name" value="Methyltransf_25"/>
    <property type="match status" value="1"/>
</dbReference>
<dbReference type="AlphaFoldDB" id="A0A919JZK1"/>
<dbReference type="SUPFAM" id="SSF53335">
    <property type="entry name" value="S-adenosyl-L-methionine-dependent methyltransferases"/>
    <property type="match status" value="1"/>
</dbReference>
<keyword evidence="2" id="KW-0489">Methyltransferase</keyword>
<dbReference type="InterPro" id="IPR041698">
    <property type="entry name" value="Methyltransf_25"/>
</dbReference>
<dbReference type="Gene3D" id="3.40.50.150">
    <property type="entry name" value="Vaccinia Virus protein VP39"/>
    <property type="match status" value="1"/>
</dbReference>
<dbReference type="PANTHER" id="PTHR42912:SF95">
    <property type="entry name" value="METHYLTRANSFERASE TYPE 11 DOMAIN-CONTAINING PROTEIN"/>
    <property type="match status" value="1"/>
</dbReference>
<dbReference type="CDD" id="cd02440">
    <property type="entry name" value="AdoMet_MTases"/>
    <property type="match status" value="1"/>
</dbReference>
<gene>
    <name evidence="2" type="ORF">Ari01nite_38200</name>
</gene>
<dbReference type="InterPro" id="IPR029063">
    <property type="entry name" value="SAM-dependent_MTases_sf"/>
</dbReference>
<protein>
    <submittedName>
        <fullName evidence="2">Methyltransferase</fullName>
    </submittedName>
</protein>
<comment type="caution">
    <text evidence="2">The sequence shown here is derived from an EMBL/GenBank/DDBJ whole genome shotgun (WGS) entry which is preliminary data.</text>
</comment>
<organism evidence="2 3">
    <name type="scientific">Paractinoplanes rishiriensis</name>
    <dbReference type="NCBI Taxonomy" id="1050105"/>
    <lineage>
        <taxon>Bacteria</taxon>
        <taxon>Bacillati</taxon>
        <taxon>Actinomycetota</taxon>
        <taxon>Actinomycetes</taxon>
        <taxon>Micromonosporales</taxon>
        <taxon>Micromonosporaceae</taxon>
        <taxon>Paractinoplanes</taxon>
    </lineage>
</organism>
<name>A0A919JZK1_9ACTN</name>
<dbReference type="EMBL" id="BOMV01000042">
    <property type="protein sequence ID" value="GIE96355.1"/>
    <property type="molecule type" value="Genomic_DNA"/>
</dbReference>
<keyword evidence="2" id="KW-0808">Transferase</keyword>